<keyword evidence="2" id="KW-1185">Reference proteome</keyword>
<reference evidence="1" key="3">
    <citation type="submission" date="2023-05" db="EMBL/GenBank/DDBJ databases">
        <authorList>
            <person name="Smith C.H."/>
        </authorList>
    </citation>
    <scope>NUCLEOTIDE SEQUENCE</scope>
    <source>
        <strain evidence="1">CHS0354</strain>
        <tissue evidence="1">Mantle</tissue>
    </source>
</reference>
<reference evidence="1" key="1">
    <citation type="journal article" date="2021" name="Genome Biol. Evol.">
        <title>A High-Quality Reference Genome for a Parasitic Bivalve with Doubly Uniparental Inheritance (Bivalvia: Unionida).</title>
        <authorList>
            <person name="Smith C.H."/>
        </authorList>
    </citation>
    <scope>NUCLEOTIDE SEQUENCE</scope>
    <source>
        <strain evidence="1">CHS0354</strain>
    </source>
</reference>
<sequence length="238" mass="27462">MEPGYTGFGLIAMKAMEKKVSKLENTSLGVADNLESAWQRINADERKVQREHKTAYHRTVENIGQGNDNNLSAPRTASYPNIAALKYDLSKEINTQMENLSESDRDSVYKLSMWTSDEKLDELLPRLQVAADEFVFGHLSHSVSANYEALWKELASRFRIIESAETYGTQFSHRDPKYSETVEGYVAELKKLYDNLYVKRDEETRQEDLLRFLNGLIDDKARFHVYVKEPKDMDDADF</sequence>
<accession>A0AAE0SF56</accession>
<gene>
    <name evidence="1" type="ORF">CHS0354_011853</name>
</gene>
<protein>
    <recommendedName>
        <fullName evidence="3">Retrotransposon gag domain-containing protein</fullName>
    </recommendedName>
</protein>
<dbReference type="Proteomes" id="UP001195483">
    <property type="component" value="Unassembled WGS sequence"/>
</dbReference>
<evidence type="ECO:0000313" key="1">
    <source>
        <dbReference type="EMBL" id="KAK3590333.1"/>
    </source>
</evidence>
<dbReference type="AlphaFoldDB" id="A0AAE0SF56"/>
<name>A0AAE0SF56_9BIVA</name>
<evidence type="ECO:0008006" key="3">
    <source>
        <dbReference type="Google" id="ProtNLM"/>
    </source>
</evidence>
<comment type="caution">
    <text evidence="1">The sequence shown here is derived from an EMBL/GenBank/DDBJ whole genome shotgun (WGS) entry which is preliminary data.</text>
</comment>
<reference evidence="1" key="2">
    <citation type="journal article" date="2021" name="Genome Biol. Evol.">
        <title>Developing a high-quality reference genome for a parasitic bivalve with doubly uniparental inheritance (Bivalvia: Unionida).</title>
        <authorList>
            <person name="Smith C.H."/>
        </authorList>
    </citation>
    <scope>NUCLEOTIDE SEQUENCE</scope>
    <source>
        <strain evidence="1">CHS0354</strain>
        <tissue evidence="1">Mantle</tissue>
    </source>
</reference>
<dbReference type="EMBL" id="JAEAOA010000725">
    <property type="protein sequence ID" value="KAK3590333.1"/>
    <property type="molecule type" value="Genomic_DNA"/>
</dbReference>
<proteinExistence type="predicted"/>
<evidence type="ECO:0000313" key="2">
    <source>
        <dbReference type="Proteomes" id="UP001195483"/>
    </source>
</evidence>
<organism evidence="1 2">
    <name type="scientific">Potamilus streckersoni</name>
    <dbReference type="NCBI Taxonomy" id="2493646"/>
    <lineage>
        <taxon>Eukaryota</taxon>
        <taxon>Metazoa</taxon>
        <taxon>Spiralia</taxon>
        <taxon>Lophotrochozoa</taxon>
        <taxon>Mollusca</taxon>
        <taxon>Bivalvia</taxon>
        <taxon>Autobranchia</taxon>
        <taxon>Heteroconchia</taxon>
        <taxon>Palaeoheterodonta</taxon>
        <taxon>Unionida</taxon>
        <taxon>Unionoidea</taxon>
        <taxon>Unionidae</taxon>
        <taxon>Ambleminae</taxon>
        <taxon>Lampsilini</taxon>
        <taxon>Potamilus</taxon>
    </lineage>
</organism>